<organism evidence="7 8">
    <name type="scientific">Tigriopus californicus</name>
    <name type="common">Marine copepod</name>
    <dbReference type="NCBI Taxonomy" id="6832"/>
    <lineage>
        <taxon>Eukaryota</taxon>
        <taxon>Metazoa</taxon>
        <taxon>Ecdysozoa</taxon>
        <taxon>Arthropoda</taxon>
        <taxon>Crustacea</taxon>
        <taxon>Multicrustacea</taxon>
        <taxon>Hexanauplia</taxon>
        <taxon>Copepoda</taxon>
        <taxon>Harpacticoida</taxon>
        <taxon>Harpacticidae</taxon>
        <taxon>Tigriopus</taxon>
    </lineage>
</organism>
<reference evidence="7 8" key="1">
    <citation type="journal article" date="2018" name="Nat. Ecol. Evol.">
        <title>Genomic signatures of mitonuclear coevolution across populations of Tigriopus californicus.</title>
        <authorList>
            <person name="Barreto F.S."/>
            <person name="Watson E.T."/>
            <person name="Lima T.G."/>
            <person name="Willett C.S."/>
            <person name="Edmands S."/>
            <person name="Li W."/>
            <person name="Burton R.S."/>
        </authorList>
    </citation>
    <scope>NUCLEOTIDE SEQUENCE [LARGE SCALE GENOMIC DNA]</scope>
    <source>
        <strain evidence="7 8">San Diego</strain>
    </source>
</reference>
<keyword evidence="8" id="KW-1185">Reference proteome</keyword>
<proteinExistence type="predicted"/>
<feature type="domain" description="C2H2-type" evidence="6">
    <location>
        <begin position="528"/>
        <end position="555"/>
    </location>
</feature>
<comment type="caution">
    <text evidence="7">The sequence shown here is derived from an EMBL/GenBank/DDBJ whole genome shotgun (WGS) entry which is preliminary data.</text>
</comment>
<evidence type="ECO:0000256" key="5">
    <source>
        <dbReference type="PROSITE-ProRule" id="PRU00042"/>
    </source>
</evidence>
<dbReference type="SUPFAM" id="SSF57667">
    <property type="entry name" value="beta-beta-alpha zinc fingers"/>
    <property type="match status" value="1"/>
</dbReference>
<dbReference type="EMBL" id="VCGU01000459">
    <property type="protein sequence ID" value="TRY61467.1"/>
    <property type="molecule type" value="Genomic_DNA"/>
</dbReference>
<evidence type="ECO:0000313" key="7">
    <source>
        <dbReference type="EMBL" id="TRY61467.1"/>
    </source>
</evidence>
<evidence type="ECO:0000313" key="8">
    <source>
        <dbReference type="Proteomes" id="UP000318571"/>
    </source>
</evidence>
<dbReference type="STRING" id="6832.A0A553N7Q1"/>
<dbReference type="InterPro" id="IPR013087">
    <property type="entry name" value="Znf_C2H2_type"/>
</dbReference>
<dbReference type="OMA" id="SLWENDE"/>
<evidence type="ECO:0000256" key="2">
    <source>
        <dbReference type="ARBA" id="ARBA00022737"/>
    </source>
</evidence>
<dbReference type="PANTHER" id="PTHR24379">
    <property type="entry name" value="KRAB AND ZINC FINGER DOMAIN-CONTAINING"/>
    <property type="match status" value="1"/>
</dbReference>
<evidence type="ECO:0000259" key="6">
    <source>
        <dbReference type="PROSITE" id="PS50157"/>
    </source>
</evidence>
<evidence type="ECO:0000256" key="3">
    <source>
        <dbReference type="ARBA" id="ARBA00022771"/>
    </source>
</evidence>
<keyword evidence="2" id="KW-0677">Repeat</keyword>
<dbReference type="PROSITE" id="PS00028">
    <property type="entry name" value="ZINC_FINGER_C2H2_1"/>
    <property type="match status" value="5"/>
</dbReference>
<dbReference type="PANTHER" id="PTHR24379:SF121">
    <property type="entry name" value="C2H2-TYPE DOMAIN-CONTAINING PROTEIN"/>
    <property type="match status" value="1"/>
</dbReference>
<accession>A0A553N7Q1</accession>
<gene>
    <name evidence="7" type="ORF">TCAL_07438</name>
</gene>
<dbReference type="GO" id="GO:0008270">
    <property type="term" value="F:zinc ion binding"/>
    <property type="evidence" value="ECO:0007669"/>
    <property type="project" value="UniProtKB-KW"/>
</dbReference>
<feature type="domain" description="C2H2-type" evidence="6">
    <location>
        <begin position="423"/>
        <end position="447"/>
    </location>
</feature>
<feature type="domain" description="C2H2-type" evidence="6">
    <location>
        <begin position="556"/>
        <end position="583"/>
    </location>
</feature>
<keyword evidence="4" id="KW-0862">Zinc</keyword>
<sequence length="666" mass="77574">MDFVSLLKEKIEERQEESFDLLPVLVQNWVVFQRSTFDYLDENDEPFTSQIFLIEVCTGRYVHRTHGVRVDFGVTLDLDILAAKLVEAFVGTKVCHGLPVKHDEVHPSGRLTRQEYPYPRLVSRECVHWYQPNKREGLEDGDVDESRRSVCPACQKAKRVRDDLCAEEETGQELKVETDEISQTLLPKAEADVSEETPSLDWIADDILKDLKGHESEDSDASYPSSSLDRIILDETEESDTAVKRCGRKRCKVAKSNETPVRTHKKNLKCNHCFQVFPSTTVYHRHQREKRQVGCKQCNKKVVTFGDLRKHLAKKHPESYEGPFKSLWENDEDEETMLKPRACFRCDRVFNGAVLLYRHKEFYHELGDYKCSDCQEPCLTFYDLIIHNYRQHSKAIAHVAPYTRGLEVIVDKDGKVEKKRTLFACHLCPETFTMDCTYTHHMRKYHAWGLFECIACDEVGHYAGEVSAHMVNFHRDNPEVKCPNCSSVVSLREDDDEFLHHYESCKHVWSTSGKKKSRNKDFVEKLTFQCHFCGKNYASKFILDAHIKVHQGIEQFKCSYCDYGTNVKSALKEHEQYHMREQGLTNDESGVQLYHYCDQCGQKFTRPSYVRVHKKRVHDGVKLILECKDCSPCETFRSKKMLYKHKREKHGYVPVKRTKVGRRPLD</sequence>
<evidence type="ECO:0000256" key="4">
    <source>
        <dbReference type="ARBA" id="ARBA00022833"/>
    </source>
</evidence>
<dbReference type="OrthoDB" id="6077919at2759"/>
<keyword evidence="1" id="KW-0479">Metal-binding</keyword>
<dbReference type="AlphaFoldDB" id="A0A553N7Q1"/>
<dbReference type="Proteomes" id="UP000318571">
    <property type="component" value="Chromosome 8"/>
</dbReference>
<protein>
    <recommendedName>
        <fullName evidence="6">C2H2-type domain-containing protein</fullName>
    </recommendedName>
</protein>
<dbReference type="Gene3D" id="3.30.160.60">
    <property type="entry name" value="Classic Zinc Finger"/>
    <property type="match status" value="3"/>
</dbReference>
<name>A0A553N7Q1_TIGCA</name>
<keyword evidence="3 5" id="KW-0863">Zinc-finger</keyword>
<dbReference type="Pfam" id="PF00096">
    <property type="entry name" value="zf-C2H2"/>
    <property type="match status" value="1"/>
</dbReference>
<dbReference type="SMART" id="SM00355">
    <property type="entry name" value="ZnF_C2H2"/>
    <property type="match status" value="10"/>
</dbReference>
<feature type="domain" description="C2H2-type" evidence="6">
    <location>
        <begin position="595"/>
        <end position="623"/>
    </location>
</feature>
<evidence type="ECO:0000256" key="1">
    <source>
        <dbReference type="ARBA" id="ARBA00022723"/>
    </source>
</evidence>
<dbReference type="PROSITE" id="PS50157">
    <property type="entry name" value="ZINC_FINGER_C2H2_2"/>
    <property type="match status" value="4"/>
</dbReference>
<dbReference type="InterPro" id="IPR036236">
    <property type="entry name" value="Znf_C2H2_sf"/>
</dbReference>